<reference evidence="2" key="1">
    <citation type="submission" date="2012-02" db="EMBL/GenBank/DDBJ databases">
        <title>Whole genome shotgun sequence of Gordonia otitidis NBRC 100426.</title>
        <authorList>
            <person name="Yoshida I."/>
            <person name="Hosoyama A."/>
            <person name="Tsuchikane K."/>
            <person name="Katsumata H."/>
            <person name="Yamazaki S."/>
            <person name="Fujita N."/>
        </authorList>
    </citation>
    <scope>NUCLEOTIDE SEQUENCE [LARGE SCALE GENOMIC DNA]</scope>
    <source>
        <strain evidence="2">NBRC 100426</strain>
    </source>
</reference>
<dbReference type="SUPFAM" id="SSF53474">
    <property type="entry name" value="alpha/beta-Hydrolases"/>
    <property type="match status" value="1"/>
</dbReference>
<dbReference type="PANTHER" id="PTHR43037">
    <property type="entry name" value="UNNAMED PRODUCT-RELATED"/>
    <property type="match status" value="1"/>
</dbReference>
<accession>H5TQG0</accession>
<evidence type="ECO:0000256" key="1">
    <source>
        <dbReference type="ARBA" id="ARBA00022729"/>
    </source>
</evidence>
<dbReference type="Pfam" id="PF00756">
    <property type="entry name" value="Esterase"/>
    <property type="match status" value="1"/>
</dbReference>
<gene>
    <name evidence="2" type="ORF">GOOTI_181_00110</name>
</gene>
<sequence length="277" mass="30169">MSTLSKEVGSKFTQATYTDAKTGKTLPYNIFLPEGYDPSKKYPLVLYIGDSSLVGKAVTTPLSQYGALIWASPQEQAKHQAIVVVPEYPEVTIDDNNGSQTTTQWINTTTGLVSHIQQTKSVDSARMYATGQSMGAMMSLYMAAQNPDLFAAEYFVSGQWDISEIQGLTKSKFFYVTAAGDTKATTGQSEVKQMLAAAKVPYASGTWDATWNSDQTAAASTQLFAQHATDYFVTFKAGTVLQANPSAGSMEHMASFEPAYRLTAARNWLFDQQRSAT</sequence>
<dbReference type="InterPro" id="IPR000801">
    <property type="entry name" value="Esterase-like"/>
</dbReference>
<keyword evidence="1" id="KW-0732">Signal</keyword>
<dbReference type="AlphaFoldDB" id="H5TQG0"/>
<comment type="caution">
    <text evidence="2">The sequence shown here is derived from an EMBL/GenBank/DDBJ whole genome shotgun (WGS) entry which is preliminary data.</text>
</comment>
<dbReference type="InterPro" id="IPR050955">
    <property type="entry name" value="Plant_Biomass_Hydrol_Est"/>
</dbReference>
<dbReference type="EMBL" id="BAFB01000181">
    <property type="protein sequence ID" value="GAB35718.1"/>
    <property type="molecule type" value="Genomic_DNA"/>
</dbReference>
<organism evidence="2 3">
    <name type="scientific">Gordonia otitidis (strain DSM 44809 / CCUG 52243 / JCM 12355 / NBRC 100426 / IFM 10032)</name>
    <dbReference type="NCBI Taxonomy" id="1108044"/>
    <lineage>
        <taxon>Bacteria</taxon>
        <taxon>Bacillati</taxon>
        <taxon>Actinomycetota</taxon>
        <taxon>Actinomycetes</taxon>
        <taxon>Mycobacteriales</taxon>
        <taxon>Gordoniaceae</taxon>
        <taxon>Gordonia</taxon>
    </lineage>
</organism>
<evidence type="ECO:0000313" key="2">
    <source>
        <dbReference type="EMBL" id="GAB35718.1"/>
    </source>
</evidence>
<evidence type="ECO:0008006" key="4">
    <source>
        <dbReference type="Google" id="ProtNLM"/>
    </source>
</evidence>
<dbReference type="Proteomes" id="UP000005038">
    <property type="component" value="Unassembled WGS sequence"/>
</dbReference>
<proteinExistence type="predicted"/>
<dbReference type="Gene3D" id="3.40.50.1820">
    <property type="entry name" value="alpha/beta hydrolase"/>
    <property type="match status" value="1"/>
</dbReference>
<dbReference type="InterPro" id="IPR029058">
    <property type="entry name" value="AB_hydrolase_fold"/>
</dbReference>
<name>H5TQG0_GORO1</name>
<keyword evidence="3" id="KW-1185">Reference proteome</keyword>
<evidence type="ECO:0000313" key="3">
    <source>
        <dbReference type="Proteomes" id="UP000005038"/>
    </source>
</evidence>
<protein>
    <recommendedName>
        <fullName evidence="4">Esterase</fullName>
    </recommendedName>
</protein>
<dbReference type="PANTHER" id="PTHR43037:SF1">
    <property type="entry name" value="BLL1128 PROTEIN"/>
    <property type="match status" value="1"/>
</dbReference>